<protein>
    <submittedName>
        <fullName evidence="1">Uncharacterized protein</fullName>
    </submittedName>
</protein>
<evidence type="ECO:0000313" key="2">
    <source>
        <dbReference type="Proteomes" id="UP001321018"/>
    </source>
</evidence>
<evidence type="ECO:0000313" key="1">
    <source>
        <dbReference type="EMBL" id="MCU4741081.1"/>
    </source>
</evidence>
<reference evidence="1" key="1">
    <citation type="submission" date="2022-09" db="EMBL/GenBank/DDBJ databases">
        <title>Enrichment on poylsaccharides allowed isolation of novel metabolic and taxonomic groups of Haloarchaea.</title>
        <authorList>
            <person name="Sorokin D.Y."/>
            <person name="Elcheninov A.G."/>
            <person name="Khizhniak T.V."/>
            <person name="Kolganova T.V."/>
            <person name="Kublanov I.V."/>
        </authorList>
    </citation>
    <scope>NUCLEOTIDE SEQUENCE</scope>
    <source>
        <strain evidence="1">AArc-xg1-1</strain>
    </source>
</reference>
<dbReference type="AlphaFoldDB" id="A0AAP3E148"/>
<gene>
    <name evidence="1" type="ORF">OB960_06670</name>
</gene>
<name>A0AAP3E148_9EURY</name>
<dbReference type="SUPFAM" id="SSF49764">
    <property type="entry name" value="HSP20-like chaperones"/>
    <property type="match status" value="1"/>
</dbReference>
<dbReference type="EMBL" id="JAOPKA010000003">
    <property type="protein sequence ID" value="MCU4741081.1"/>
    <property type="molecule type" value="Genomic_DNA"/>
</dbReference>
<accession>A0AAP3E148</accession>
<proteinExistence type="predicted"/>
<comment type="caution">
    <text evidence="1">The sequence shown here is derived from an EMBL/GenBank/DDBJ whole genome shotgun (WGS) entry which is preliminary data.</text>
</comment>
<dbReference type="InterPro" id="IPR008978">
    <property type="entry name" value="HSP20-like_chaperone"/>
</dbReference>
<dbReference type="Proteomes" id="UP001321018">
    <property type="component" value="Unassembled WGS sequence"/>
</dbReference>
<organism evidence="1 2">
    <name type="scientific">Natronoglomus mannanivorans</name>
    <dbReference type="NCBI Taxonomy" id="2979990"/>
    <lineage>
        <taxon>Archaea</taxon>
        <taxon>Methanobacteriati</taxon>
        <taxon>Methanobacteriota</taxon>
        <taxon>Stenosarchaea group</taxon>
        <taxon>Halobacteria</taxon>
        <taxon>Halobacteriales</taxon>
        <taxon>Natrialbaceae</taxon>
        <taxon>Natronoglomus</taxon>
    </lineage>
</organism>
<sequence length="102" mass="11619">MAPSTVTDRQRLPTRLVHDSSANRLAVVVDVLPATVDDLTVTVGSTQLRVTCELPDEYYERTIVPPRRHRFTDERKAIYNNGVLSVSIGTVRWRDQRVTLTR</sequence>